<dbReference type="GO" id="GO:0005789">
    <property type="term" value="C:endoplasmic reticulum membrane"/>
    <property type="evidence" value="ECO:0007669"/>
    <property type="project" value="UniProtKB-SubCell"/>
</dbReference>
<sequence length="229" mass="25487">MLLTFVSLVVDAGVVPPGSAPYPYFAAIQLGLASATVTSLFINGFVGFQLYEDGTPLSVWMLRLGSIASFAISFLVSLGTFKAWAGLGPTKTVGLFVVMVILNGVQLLIYVVMQIILVAGTLQDRWPLGDIAFGAFFFIVGQVIMYVFSHTICDALSHYIDGLFFATVCNLLAVMMVYKYWDSITREDLEFSVGTRMNNWEVKELLPEEDRRHTVYQDDVYAARLSQRY</sequence>
<evidence type="ECO:0000256" key="5">
    <source>
        <dbReference type="ARBA" id="ARBA00022692"/>
    </source>
</evidence>
<dbReference type="AlphaFoldDB" id="A0A0F4Z8Z5"/>
<feature type="transmembrane region" description="Helical" evidence="11">
    <location>
        <begin position="93"/>
        <end position="119"/>
    </location>
</feature>
<dbReference type="PANTHER" id="PTHR35329:SF2">
    <property type="entry name" value="CHITIN SYNTHASE EXPORT CHAPERONE"/>
    <property type="match status" value="1"/>
</dbReference>
<keyword evidence="7" id="KW-0653">Protein transport</keyword>
<comment type="subcellular location">
    <subcellularLocation>
        <location evidence="1">Endoplasmic reticulum membrane</location>
        <topology evidence="1">Multi-pass membrane protein</topology>
    </subcellularLocation>
</comment>
<evidence type="ECO:0000313" key="12">
    <source>
        <dbReference type="EMBL" id="KKA26972.1"/>
    </source>
</evidence>
<evidence type="ECO:0000256" key="9">
    <source>
        <dbReference type="ARBA" id="ARBA00023136"/>
    </source>
</evidence>
<feature type="transmembrane region" description="Helical" evidence="11">
    <location>
        <begin position="60"/>
        <end position="81"/>
    </location>
</feature>
<dbReference type="InterPro" id="IPR022057">
    <property type="entry name" value="Chs7"/>
</dbReference>
<keyword evidence="9 11" id="KW-0472">Membrane</keyword>
<dbReference type="GO" id="GO:0006457">
    <property type="term" value="P:protein folding"/>
    <property type="evidence" value="ECO:0007669"/>
    <property type="project" value="TreeGrafter"/>
</dbReference>
<evidence type="ECO:0000256" key="3">
    <source>
        <dbReference type="ARBA" id="ARBA00018354"/>
    </source>
</evidence>
<dbReference type="GO" id="GO:0071555">
    <property type="term" value="P:cell wall organization"/>
    <property type="evidence" value="ECO:0007669"/>
    <property type="project" value="UniProtKB-KW"/>
</dbReference>
<evidence type="ECO:0000256" key="7">
    <source>
        <dbReference type="ARBA" id="ARBA00022927"/>
    </source>
</evidence>
<evidence type="ECO:0000313" key="13">
    <source>
        <dbReference type="Proteomes" id="UP000033483"/>
    </source>
</evidence>
<dbReference type="Proteomes" id="UP000033483">
    <property type="component" value="Unassembled WGS sequence"/>
</dbReference>
<gene>
    <name evidence="12" type="ORF">TD95_004976</name>
</gene>
<evidence type="ECO:0000256" key="6">
    <source>
        <dbReference type="ARBA" id="ARBA00022824"/>
    </source>
</evidence>
<feature type="transmembrane region" description="Helical" evidence="11">
    <location>
        <begin position="22"/>
        <end position="48"/>
    </location>
</feature>
<keyword evidence="10" id="KW-0961">Cell wall biogenesis/degradation</keyword>
<comment type="caution">
    <text evidence="12">The sequence shown here is derived from an EMBL/GenBank/DDBJ whole genome shotgun (WGS) entry which is preliminary data.</text>
</comment>
<protein>
    <recommendedName>
        <fullName evidence="3">Chitin synthase export chaperone</fullName>
    </recommendedName>
</protein>
<evidence type="ECO:0000256" key="1">
    <source>
        <dbReference type="ARBA" id="ARBA00004477"/>
    </source>
</evidence>
<keyword evidence="6" id="KW-0256">Endoplasmic reticulum</keyword>
<evidence type="ECO:0000256" key="2">
    <source>
        <dbReference type="ARBA" id="ARBA00009274"/>
    </source>
</evidence>
<dbReference type="GO" id="GO:0051082">
    <property type="term" value="F:unfolded protein binding"/>
    <property type="evidence" value="ECO:0007669"/>
    <property type="project" value="TreeGrafter"/>
</dbReference>
<feature type="transmembrane region" description="Helical" evidence="11">
    <location>
        <begin position="131"/>
        <end position="152"/>
    </location>
</feature>
<keyword evidence="8 11" id="KW-1133">Transmembrane helix</keyword>
<evidence type="ECO:0000256" key="11">
    <source>
        <dbReference type="SAM" id="Phobius"/>
    </source>
</evidence>
<evidence type="ECO:0000256" key="8">
    <source>
        <dbReference type="ARBA" id="ARBA00022989"/>
    </source>
</evidence>
<evidence type="ECO:0000256" key="10">
    <source>
        <dbReference type="ARBA" id="ARBA00023316"/>
    </source>
</evidence>
<dbReference type="GO" id="GO:0015031">
    <property type="term" value="P:protein transport"/>
    <property type="evidence" value="ECO:0007669"/>
    <property type="project" value="UniProtKB-KW"/>
</dbReference>
<dbReference type="PANTHER" id="PTHR35329">
    <property type="entry name" value="CHITIN SYNTHASE EXPORT CHAPERONE"/>
    <property type="match status" value="1"/>
</dbReference>
<comment type="similarity">
    <text evidence="2">Belongs to the CHS7 family.</text>
</comment>
<dbReference type="Pfam" id="PF12271">
    <property type="entry name" value="Chs7"/>
    <property type="match status" value="1"/>
</dbReference>
<evidence type="ECO:0000256" key="4">
    <source>
        <dbReference type="ARBA" id="ARBA00022448"/>
    </source>
</evidence>
<proteinExistence type="inferred from homology"/>
<organism evidence="12 13">
    <name type="scientific">Thielaviopsis punctulata</name>
    <dbReference type="NCBI Taxonomy" id="72032"/>
    <lineage>
        <taxon>Eukaryota</taxon>
        <taxon>Fungi</taxon>
        <taxon>Dikarya</taxon>
        <taxon>Ascomycota</taxon>
        <taxon>Pezizomycotina</taxon>
        <taxon>Sordariomycetes</taxon>
        <taxon>Hypocreomycetidae</taxon>
        <taxon>Microascales</taxon>
        <taxon>Ceratocystidaceae</taxon>
        <taxon>Thielaviopsis</taxon>
    </lineage>
</organism>
<dbReference type="OrthoDB" id="2189463at2759"/>
<accession>A0A0F4Z8Z5</accession>
<name>A0A0F4Z8Z5_9PEZI</name>
<reference evidence="12 13" key="1">
    <citation type="submission" date="2015-03" db="EMBL/GenBank/DDBJ databases">
        <authorList>
            <person name="Radwan O."/>
            <person name="Al-Naeli F.A."/>
            <person name="Rendon G.A."/>
            <person name="Fields C."/>
        </authorList>
    </citation>
    <scope>NUCLEOTIDE SEQUENCE [LARGE SCALE GENOMIC DNA]</scope>
    <source>
        <strain evidence="12">CR-DP1</strain>
    </source>
</reference>
<keyword evidence="13" id="KW-1185">Reference proteome</keyword>
<keyword evidence="4" id="KW-0813">Transport</keyword>
<keyword evidence="5 11" id="KW-0812">Transmembrane</keyword>
<feature type="transmembrane region" description="Helical" evidence="11">
    <location>
        <begin position="158"/>
        <end position="178"/>
    </location>
</feature>
<dbReference type="EMBL" id="LAEV01001926">
    <property type="protein sequence ID" value="KKA26972.1"/>
    <property type="molecule type" value="Genomic_DNA"/>
</dbReference>